<sequence>MGICACWGFEGLPHHIFTYPLNVQSIFKVIIQLLIIVSFNYWNNLRPFLRDFNAFLIVAIFISLILLSNSISIVFIVQKYYWFKCILIVLMLILNIFCTYWAIFQTQNSVSNRYISNWGESVAEIELNAFGNDFDNAEGFLV</sequence>
<proteinExistence type="predicted"/>
<dbReference type="Proteomes" id="UP000887580">
    <property type="component" value="Unplaced"/>
</dbReference>
<dbReference type="WBParaSite" id="PS1159_v2.g13681.t1">
    <property type="protein sequence ID" value="PS1159_v2.g13681.t1"/>
    <property type="gene ID" value="PS1159_v2.g13681"/>
</dbReference>
<organism evidence="1 2">
    <name type="scientific">Panagrolaimus sp. PS1159</name>
    <dbReference type="NCBI Taxonomy" id="55785"/>
    <lineage>
        <taxon>Eukaryota</taxon>
        <taxon>Metazoa</taxon>
        <taxon>Ecdysozoa</taxon>
        <taxon>Nematoda</taxon>
        <taxon>Chromadorea</taxon>
        <taxon>Rhabditida</taxon>
        <taxon>Tylenchina</taxon>
        <taxon>Panagrolaimomorpha</taxon>
        <taxon>Panagrolaimoidea</taxon>
        <taxon>Panagrolaimidae</taxon>
        <taxon>Panagrolaimus</taxon>
    </lineage>
</organism>
<evidence type="ECO:0000313" key="2">
    <source>
        <dbReference type="WBParaSite" id="PS1159_v2.g13681.t1"/>
    </source>
</evidence>
<name>A0AC35F451_9BILA</name>
<reference evidence="2" key="1">
    <citation type="submission" date="2022-11" db="UniProtKB">
        <authorList>
            <consortium name="WormBaseParasite"/>
        </authorList>
    </citation>
    <scope>IDENTIFICATION</scope>
</reference>
<accession>A0AC35F451</accession>
<evidence type="ECO:0000313" key="1">
    <source>
        <dbReference type="Proteomes" id="UP000887580"/>
    </source>
</evidence>
<protein>
    <submittedName>
        <fullName evidence="2">Uncharacterized protein</fullName>
    </submittedName>
</protein>